<evidence type="ECO:0000313" key="1">
    <source>
        <dbReference type="EMBL" id="PGH32206.1"/>
    </source>
</evidence>
<name>A0A2B7ZE02_9EURO</name>
<sequence>MAFGCTDVKVIQRSAHKSRSNILGRDTVQLVVYIQLSSGLSRILLANLHSNMLVALNDRSVRGCNIIPFKYARLTANLDKATRSNMLHIQVFLELDTLNEKHLRCEPGRSHRGNTMQGFLLQPSQQLLESGTLIQEIVWAVTVEVGAVARTAEVD</sequence>
<evidence type="ECO:0000313" key="2">
    <source>
        <dbReference type="Proteomes" id="UP000226031"/>
    </source>
</evidence>
<dbReference type="Proteomes" id="UP000226031">
    <property type="component" value="Unassembled WGS sequence"/>
</dbReference>
<keyword evidence="2" id="KW-1185">Reference proteome</keyword>
<organism evidence="1 2">
    <name type="scientific">[Emmonsia] crescens</name>
    <dbReference type="NCBI Taxonomy" id="73230"/>
    <lineage>
        <taxon>Eukaryota</taxon>
        <taxon>Fungi</taxon>
        <taxon>Dikarya</taxon>
        <taxon>Ascomycota</taxon>
        <taxon>Pezizomycotina</taxon>
        <taxon>Eurotiomycetes</taxon>
        <taxon>Eurotiomycetidae</taxon>
        <taxon>Onygenales</taxon>
        <taxon>Ajellomycetaceae</taxon>
        <taxon>Emergomyces</taxon>
    </lineage>
</organism>
<proteinExistence type="predicted"/>
<gene>
    <name evidence="1" type="ORF">GX50_04990</name>
</gene>
<accession>A0A2B7ZE02</accession>
<comment type="caution">
    <text evidence="1">The sequence shown here is derived from an EMBL/GenBank/DDBJ whole genome shotgun (WGS) entry which is preliminary data.</text>
</comment>
<protein>
    <submittedName>
        <fullName evidence="1">Uncharacterized protein</fullName>
    </submittedName>
</protein>
<dbReference type="EMBL" id="PDND01000100">
    <property type="protein sequence ID" value="PGH32206.1"/>
    <property type="molecule type" value="Genomic_DNA"/>
</dbReference>
<reference evidence="1 2" key="1">
    <citation type="submission" date="2017-10" db="EMBL/GenBank/DDBJ databases">
        <title>Comparative genomics in systemic dimorphic fungi from Ajellomycetaceae.</title>
        <authorList>
            <person name="Munoz J.F."/>
            <person name="Mcewen J.G."/>
            <person name="Clay O.K."/>
            <person name="Cuomo C.A."/>
        </authorList>
    </citation>
    <scope>NUCLEOTIDE SEQUENCE [LARGE SCALE GENOMIC DNA]</scope>
    <source>
        <strain evidence="1 2">UAMH4076</strain>
    </source>
</reference>
<dbReference type="AlphaFoldDB" id="A0A2B7ZE02"/>